<feature type="signal peptide" evidence="1">
    <location>
        <begin position="1"/>
        <end position="19"/>
    </location>
</feature>
<organism evidence="2 3">
    <name type="scientific">Meloidogyne enterolobii</name>
    <name type="common">Root-knot nematode worm</name>
    <name type="synonym">Meloidogyne mayaguensis</name>
    <dbReference type="NCBI Taxonomy" id="390850"/>
    <lineage>
        <taxon>Eukaryota</taxon>
        <taxon>Metazoa</taxon>
        <taxon>Ecdysozoa</taxon>
        <taxon>Nematoda</taxon>
        <taxon>Chromadorea</taxon>
        <taxon>Rhabditida</taxon>
        <taxon>Tylenchina</taxon>
        <taxon>Tylenchomorpha</taxon>
        <taxon>Tylenchoidea</taxon>
        <taxon>Meloidogynidae</taxon>
        <taxon>Meloidogyninae</taxon>
        <taxon>Meloidogyne</taxon>
    </lineage>
</organism>
<evidence type="ECO:0000313" key="3">
    <source>
        <dbReference type="Proteomes" id="UP000580250"/>
    </source>
</evidence>
<reference evidence="2 3" key="1">
    <citation type="submission" date="2020-08" db="EMBL/GenBank/DDBJ databases">
        <authorList>
            <person name="Koutsovoulos G."/>
            <person name="Danchin GJ E."/>
        </authorList>
    </citation>
    <scope>NUCLEOTIDE SEQUENCE [LARGE SCALE GENOMIC DNA]</scope>
</reference>
<keyword evidence="1" id="KW-0732">Signal</keyword>
<evidence type="ECO:0000313" key="2">
    <source>
        <dbReference type="EMBL" id="CAD2125024.1"/>
    </source>
</evidence>
<feature type="chain" id="PRO_5028468067" evidence="1">
    <location>
        <begin position="20"/>
        <end position="222"/>
    </location>
</feature>
<name>A0A6V7TLN4_MELEN</name>
<dbReference type="EMBL" id="CAJEWN010000003">
    <property type="protein sequence ID" value="CAD2125024.1"/>
    <property type="molecule type" value="Genomic_DNA"/>
</dbReference>
<sequence>MFYQLLLLIILSLIYSSNSQQCSGKPNYNCKYVCNGIDFLVEGLENSDYGLSLKTSDYQRSRPANGFIKCNPNSTKPTLVDVFYDSQAKPGIYEPEAIRVLCGKSGGMKNFCVCNEDGNCFVPVKNNVPVYAELAPYCDQYAGPHVYLELYRGALSLENNPNILYTPKPSQVFGCGTDYMKIGAVSCNGCGVIKKALCKKDCKGYFVPNKLDVQDIKGILNN</sequence>
<dbReference type="Proteomes" id="UP000580250">
    <property type="component" value="Unassembled WGS sequence"/>
</dbReference>
<accession>A0A6V7TLN4</accession>
<proteinExistence type="predicted"/>
<comment type="caution">
    <text evidence="2">The sequence shown here is derived from an EMBL/GenBank/DDBJ whole genome shotgun (WGS) entry which is preliminary data.</text>
</comment>
<evidence type="ECO:0000256" key="1">
    <source>
        <dbReference type="SAM" id="SignalP"/>
    </source>
</evidence>
<dbReference type="AlphaFoldDB" id="A0A6V7TLN4"/>
<gene>
    <name evidence="2" type="ORF">MENT_LOCUS1037</name>
</gene>
<protein>
    <submittedName>
        <fullName evidence="2">Uncharacterized protein</fullName>
    </submittedName>
</protein>